<keyword evidence="3" id="KW-0675">Receptor</keyword>
<protein>
    <submittedName>
        <fullName evidence="5">Uncharacterized protein</fullName>
    </submittedName>
</protein>
<keyword evidence="6" id="KW-1185">Reference proteome</keyword>
<evidence type="ECO:0000256" key="2">
    <source>
        <dbReference type="ARBA" id="ARBA00023163"/>
    </source>
</evidence>
<name>A0ABN9ME25_9NEOB</name>
<evidence type="ECO:0000313" key="6">
    <source>
        <dbReference type="Proteomes" id="UP001176940"/>
    </source>
</evidence>
<dbReference type="EMBL" id="CAUEEQ010064859">
    <property type="protein sequence ID" value="CAJ0965034.1"/>
    <property type="molecule type" value="Genomic_DNA"/>
</dbReference>
<keyword evidence="1" id="KW-0805">Transcription regulation</keyword>
<evidence type="ECO:0000256" key="1">
    <source>
        <dbReference type="ARBA" id="ARBA00023015"/>
    </source>
</evidence>
<dbReference type="Proteomes" id="UP001176940">
    <property type="component" value="Unassembled WGS sequence"/>
</dbReference>
<evidence type="ECO:0000256" key="3">
    <source>
        <dbReference type="ARBA" id="ARBA00023170"/>
    </source>
</evidence>
<dbReference type="Gene3D" id="1.10.565.10">
    <property type="entry name" value="Retinoid X Receptor"/>
    <property type="match status" value="1"/>
</dbReference>
<reference evidence="5" key="1">
    <citation type="submission" date="2023-07" db="EMBL/GenBank/DDBJ databases">
        <authorList>
            <person name="Stuckert A."/>
        </authorList>
    </citation>
    <scope>NUCLEOTIDE SEQUENCE</scope>
</reference>
<sequence length="266" mass="30617">MDELELMLLEHNYDMVGITETWLDESHDWAINLQGYSLFRNDRTDKRGGGVAPHNAEIVDGPPIKTQGEPREITMRCQEAENLSYEFILSFWKPGKQIYPPPFCQPAKKVFTTFRPNAEAERRRHCTAFPEDTDSPVSGLVALSQRIHSSYMSTFHHGQRKDEGDILTGKSSISPPPVRRVIILTQVAMPEKKPNFVIYDMECPNLMGGRKKKKERFGTNCPTQNPLEQRLEFMYFTDVSALLWRTVRALTDFAKSISRFQYTLPQ</sequence>
<dbReference type="SUPFAM" id="SSF56219">
    <property type="entry name" value="DNase I-like"/>
    <property type="match status" value="1"/>
</dbReference>
<evidence type="ECO:0000256" key="4">
    <source>
        <dbReference type="SAM" id="MobiDB-lite"/>
    </source>
</evidence>
<organism evidence="5 6">
    <name type="scientific">Ranitomeya imitator</name>
    <name type="common">mimic poison frog</name>
    <dbReference type="NCBI Taxonomy" id="111125"/>
    <lineage>
        <taxon>Eukaryota</taxon>
        <taxon>Metazoa</taxon>
        <taxon>Chordata</taxon>
        <taxon>Craniata</taxon>
        <taxon>Vertebrata</taxon>
        <taxon>Euteleostomi</taxon>
        <taxon>Amphibia</taxon>
        <taxon>Batrachia</taxon>
        <taxon>Anura</taxon>
        <taxon>Neobatrachia</taxon>
        <taxon>Hyloidea</taxon>
        <taxon>Dendrobatidae</taxon>
        <taxon>Dendrobatinae</taxon>
        <taxon>Ranitomeya</taxon>
    </lineage>
</organism>
<evidence type="ECO:0000313" key="5">
    <source>
        <dbReference type="EMBL" id="CAJ0965034.1"/>
    </source>
</evidence>
<keyword evidence="2" id="KW-0804">Transcription</keyword>
<dbReference type="InterPro" id="IPR036691">
    <property type="entry name" value="Endo/exonu/phosph_ase_sf"/>
</dbReference>
<dbReference type="Gene3D" id="3.60.10.10">
    <property type="entry name" value="Endonuclease/exonuclease/phosphatase"/>
    <property type="match status" value="1"/>
</dbReference>
<comment type="caution">
    <text evidence="5">The sequence shown here is derived from an EMBL/GenBank/DDBJ whole genome shotgun (WGS) entry which is preliminary data.</text>
</comment>
<gene>
    <name evidence="5" type="ORF">RIMI_LOCUS19887728</name>
</gene>
<feature type="region of interest" description="Disordered" evidence="4">
    <location>
        <begin position="47"/>
        <end position="67"/>
    </location>
</feature>
<dbReference type="InterPro" id="IPR035500">
    <property type="entry name" value="NHR-like_dom_sf"/>
</dbReference>
<accession>A0ABN9ME25</accession>
<proteinExistence type="predicted"/>